<dbReference type="PANTHER" id="PTHR39441">
    <property type="entry name" value="DUF2252 DOMAIN-CONTAINING PROTEIN"/>
    <property type="match status" value="1"/>
</dbReference>
<organism evidence="2 3">
    <name type="scientific">Streptomyces paromomycinus</name>
    <name type="common">Streptomyces rimosus subsp. paromomycinus</name>
    <dbReference type="NCBI Taxonomy" id="92743"/>
    <lineage>
        <taxon>Bacteria</taxon>
        <taxon>Bacillati</taxon>
        <taxon>Actinomycetota</taxon>
        <taxon>Actinomycetes</taxon>
        <taxon>Kitasatosporales</taxon>
        <taxon>Streptomycetaceae</taxon>
        <taxon>Streptomyces</taxon>
    </lineage>
</organism>
<feature type="region of interest" description="Disordered" evidence="1">
    <location>
        <begin position="1"/>
        <end position="56"/>
    </location>
</feature>
<dbReference type="EMBL" id="BHZD01000001">
    <property type="protein sequence ID" value="GCD44475.1"/>
    <property type="molecule type" value="Genomic_DNA"/>
</dbReference>
<evidence type="ECO:0008006" key="4">
    <source>
        <dbReference type="Google" id="ProtNLM"/>
    </source>
</evidence>
<keyword evidence="3" id="KW-1185">Reference proteome</keyword>
<dbReference type="Proteomes" id="UP000286746">
    <property type="component" value="Unassembled WGS sequence"/>
</dbReference>
<proteinExistence type="predicted"/>
<dbReference type="InterPro" id="IPR018721">
    <property type="entry name" value="DUF2252"/>
</dbReference>
<sequence>MTRLPYVTGFAKPDARGPAPKAVGKALRERAPRSAHSRFTPDAGRPDAVTTVEESNAGRLPELVPIRVGRMATSPFAFLRGTAGLMAYDLMTTPVTGIGAQICGDAHAANFGLYGDARGKLVMDLNDFDETLYGPWEWDLKRLVASLVLAGREAGASEEQCREAARDAVGAYRRTMRLLAGMPAADAWNAIADEELVSHADARDLLGTLERVVAKARKNTSARFAAKATEEISGGGRRFVDAPPVLRRIPDAEAAAVVSALADYLDTLPEDRLPLLARYEVQDVAFRVVGTGSVGLRSYVVLLLDHRGQPLVLQVKEAKSSALTPYVEKAGFPAPVVAHEGRRIVRGQRHMQVVSDSLLGWTTVYEPHAGSGRGGGDAGEQVAQARERGLGEGRGEEGAEGRTEQWTEAWSVGPEAQDERGRELRPETRLDTGLATRGGLRDVRESALWSVGRDEPRGQVGFEAGDGRRGEAWAGPGAGASAEELGKPGDGLRAGATAEGAGETWVGPRAEASAEGVGRAWAGPGSRASAEGVGETWAEPCAEGCSDAVVEERGGARAVGWGTGWGDGHDGAWDAGHGEACGVESGGSGREGHGGAWGVGRGGAESVGRGGAGSERQGEGGAGSEGPSGAWGQRRSGAWGGARGEGEPSGRWRAERWAEARHERRGGGRGEGAGRPYQVRQFRNRKGSVDPAALAGDQIDDYARMTGALLARAHAHSADPRVVAGYCGKGEALDEALADFAVAYADRTEADHAELVAAIRAGRIAAETGV</sequence>
<feature type="compositionally biased region" description="Basic and acidic residues" evidence="1">
    <location>
        <begin position="385"/>
        <end position="405"/>
    </location>
</feature>
<accession>A0A401W5C8</accession>
<dbReference type="Pfam" id="PF10009">
    <property type="entry name" value="DUF2252"/>
    <property type="match status" value="2"/>
</dbReference>
<dbReference type="RefSeq" id="WP_246177456.1">
    <property type="nucleotide sequence ID" value="NZ_BHZD01000001.1"/>
</dbReference>
<protein>
    <recommendedName>
        <fullName evidence="4">DUF2252 domain-containing protein</fullName>
    </recommendedName>
</protein>
<feature type="compositionally biased region" description="Basic and acidic residues" evidence="1">
    <location>
        <begin position="644"/>
        <end position="668"/>
    </location>
</feature>
<evidence type="ECO:0000256" key="1">
    <source>
        <dbReference type="SAM" id="MobiDB-lite"/>
    </source>
</evidence>
<evidence type="ECO:0000313" key="3">
    <source>
        <dbReference type="Proteomes" id="UP000286746"/>
    </source>
</evidence>
<evidence type="ECO:0000313" key="2">
    <source>
        <dbReference type="EMBL" id="GCD44475.1"/>
    </source>
</evidence>
<feature type="compositionally biased region" description="Gly residues" evidence="1">
    <location>
        <begin position="584"/>
        <end position="626"/>
    </location>
</feature>
<name>A0A401W5C8_STREY</name>
<feature type="region of interest" description="Disordered" evidence="1">
    <location>
        <begin position="582"/>
        <end position="676"/>
    </location>
</feature>
<gene>
    <name evidence="2" type="ORF">GKJPGBOP_04174</name>
</gene>
<feature type="compositionally biased region" description="Low complexity" evidence="1">
    <location>
        <begin position="494"/>
        <end position="504"/>
    </location>
</feature>
<feature type="compositionally biased region" description="Basic and acidic residues" evidence="1">
    <location>
        <begin position="417"/>
        <end position="430"/>
    </location>
</feature>
<comment type="caution">
    <text evidence="2">The sequence shown here is derived from an EMBL/GenBank/DDBJ whole genome shotgun (WGS) entry which is preliminary data.</text>
</comment>
<dbReference type="PANTHER" id="PTHR39441:SF1">
    <property type="entry name" value="DUF2252 DOMAIN-CONTAINING PROTEIN"/>
    <property type="match status" value="1"/>
</dbReference>
<reference evidence="2 3" key="1">
    <citation type="submission" date="2018-11" db="EMBL/GenBank/DDBJ databases">
        <title>Whole genome sequence of Streptomyces paromomycinus NBRC 15454(T).</title>
        <authorList>
            <person name="Komaki H."/>
            <person name="Tamura T."/>
        </authorList>
    </citation>
    <scope>NUCLEOTIDE SEQUENCE [LARGE SCALE GENOMIC DNA]</scope>
    <source>
        <strain evidence="2 3">NBRC 15454</strain>
    </source>
</reference>
<dbReference type="AlphaFoldDB" id="A0A401W5C8"/>
<feature type="region of interest" description="Disordered" evidence="1">
    <location>
        <begin position="369"/>
        <end position="438"/>
    </location>
</feature>
<feature type="region of interest" description="Disordered" evidence="1">
    <location>
        <begin position="455"/>
        <end position="533"/>
    </location>
</feature>